<organism evidence="7 8">
    <name type="scientific">Botrytis porri</name>
    <dbReference type="NCBI Taxonomy" id="87229"/>
    <lineage>
        <taxon>Eukaryota</taxon>
        <taxon>Fungi</taxon>
        <taxon>Dikarya</taxon>
        <taxon>Ascomycota</taxon>
        <taxon>Pezizomycotina</taxon>
        <taxon>Leotiomycetes</taxon>
        <taxon>Helotiales</taxon>
        <taxon>Sclerotiniaceae</taxon>
        <taxon>Botrytis</taxon>
    </lineage>
</organism>
<dbReference type="GO" id="GO:0015421">
    <property type="term" value="F:ABC-type oligopeptide transporter activity"/>
    <property type="evidence" value="ECO:0007669"/>
    <property type="project" value="TreeGrafter"/>
</dbReference>
<feature type="transmembrane region" description="Helical" evidence="5">
    <location>
        <begin position="174"/>
        <end position="194"/>
    </location>
</feature>
<dbReference type="InterPro" id="IPR039421">
    <property type="entry name" value="Type_1_exporter"/>
</dbReference>
<dbReference type="InterPro" id="IPR036640">
    <property type="entry name" value="ABC1_TM_sf"/>
</dbReference>
<evidence type="ECO:0000256" key="4">
    <source>
        <dbReference type="ARBA" id="ARBA00023136"/>
    </source>
</evidence>
<keyword evidence="8" id="KW-1185">Reference proteome</keyword>
<accession>A0A4Z1KK53</accession>
<evidence type="ECO:0000313" key="8">
    <source>
        <dbReference type="Proteomes" id="UP000297280"/>
    </source>
</evidence>
<proteinExistence type="predicted"/>
<dbReference type="Pfam" id="PF00664">
    <property type="entry name" value="ABC_membrane"/>
    <property type="match status" value="1"/>
</dbReference>
<evidence type="ECO:0000256" key="5">
    <source>
        <dbReference type="SAM" id="Phobius"/>
    </source>
</evidence>
<dbReference type="PANTHER" id="PTHR43394:SF1">
    <property type="entry name" value="ATP-BINDING CASSETTE SUB-FAMILY B MEMBER 10, MITOCHONDRIAL"/>
    <property type="match status" value="1"/>
</dbReference>
<reference evidence="7 8" key="1">
    <citation type="submission" date="2017-12" db="EMBL/GenBank/DDBJ databases">
        <title>Comparative genomics of Botrytis spp.</title>
        <authorList>
            <person name="Valero-Jimenez C.A."/>
            <person name="Tapia P."/>
            <person name="Veloso J."/>
            <person name="Silva-Moreno E."/>
            <person name="Staats M."/>
            <person name="Valdes J.H."/>
            <person name="Van Kan J.A.L."/>
        </authorList>
    </citation>
    <scope>NUCLEOTIDE SEQUENCE [LARGE SCALE GENOMIC DNA]</scope>
    <source>
        <strain evidence="7 8">MUCL3349</strain>
    </source>
</reference>
<evidence type="ECO:0000313" key="7">
    <source>
        <dbReference type="EMBL" id="TGO84642.1"/>
    </source>
</evidence>
<dbReference type="AlphaFoldDB" id="A0A4Z1KK53"/>
<keyword evidence="2 5" id="KW-0812">Transmembrane</keyword>
<comment type="subcellular location">
    <subcellularLocation>
        <location evidence="1">Membrane</location>
        <topology evidence="1">Multi-pass membrane protein</topology>
    </subcellularLocation>
</comment>
<keyword evidence="4 5" id="KW-0472">Membrane</keyword>
<evidence type="ECO:0000256" key="2">
    <source>
        <dbReference type="ARBA" id="ARBA00022692"/>
    </source>
</evidence>
<dbReference type="PROSITE" id="PS50929">
    <property type="entry name" value="ABC_TM1F"/>
    <property type="match status" value="1"/>
</dbReference>
<feature type="domain" description="ABC transmembrane type-1" evidence="6">
    <location>
        <begin position="98"/>
        <end position="253"/>
    </location>
</feature>
<dbReference type="STRING" id="87229.A0A4Z1KK53"/>
<evidence type="ECO:0000259" key="6">
    <source>
        <dbReference type="PROSITE" id="PS50929"/>
    </source>
</evidence>
<dbReference type="GO" id="GO:0005743">
    <property type="term" value="C:mitochondrial inner membrane"/>
    <property type="evidence" value="ECO:0007669"/>
    <property type="project" value="TreeGrafter"/>
</dbReference>
<dbReference type="GO" id="GO:0005524">
    <property type="term" value="F:ATP binding"/>
    <property type="evidence" value="ECO:0007669"/>
    <property type="project" value="InterPro"/>
</dbReference>
<feature type="transmembrane region" description="Helical" evidence="5">
    <location>
        <begin position="149"/>
        <end position="168"/>
    </location>
</feature>
<dbReference type="EMBL" id="PQXO01000481">
    <property type="protein sequence ID" value="TGO84642.1"/>
    <property type="molecule type" value="Genomic_DNA"/>
</dbReference>
<dbReference type="GO" id="GO:0090374">
    <property type="term" value="P:oligopeptide export from mitochondrion"/>
    <property type="evidence" value="ECO:0007669"/>
    <property type="project" value="TreeGrafter"/>
</dbReference>
<sequence length="253" mass="27072">MSKLSALKDRIVGLPSKIAGAEKQSGQYLLLLLSSDPEPLDYVLLVVGFITSIASRVPFPLLGILFGQLVDDLNSTSCSTSSTGSASLTDGVMTKVLLGEPLVRRLRMRYLDVLLHQEVAFFDTLPSGEVASRLDVDLQTIQTGSSEKVRIFIASISYFVASYVVSFIKSAKPAGMLISLVPAYLFLAMVGGHFTQKCASRMSDHVAAATAIALAGLSNMSLVQAMGASSRLEAVYARHIGSAQREGINILQR</sequence>
<dbReference type="PANTHER" id="PTHR43394">
    <property type="entry name" value="ATP-DEPENDENT PERMEASE MDL1, MITOCHONDRIAL"/>
    <property type="match status" value="1"/>
</dbReference>
<dbReference type="SUPFAM" id="SSF90123">
    <property type="entry name" value="ABC transporter transmembrane region"/>
    <property type="match status" value="1"/>
</dbReference>
<evidence type="ECO:0000256" key="3">
    <source>
        <dbReference type="ARBA" id="ARBA00022989"/>
    </source>
</evidence>
<protein>
    <recommendedName>
        <fullName evidence="6">ABC transmembrane type-1 domain-containing protein</fullName>
    </recommendedName>
</protein>
<dbReference type="Proteomes" id="UP000297280">
    <property type="component" value="Unassembled WGS sequence"/>
</dbReference>
<comment type="caution">
    <text evidence="7">The sequence shown here is derived from an EMBL/GenBank/DDBJ whole genome shotgun (WGS) entry which is preliminary data.</text>
</comment>
<dbReference type="Gene3D" id="1.20.1560.10">
    <property type="entry name" value="ABC transporter type 1, transmembrane domain"/>
    <property type="match status" value="1"/>
</dbReference>
<keyword evidence="3 5" id="KW-1133">Transmembrane helix</keyword>
<dbReference type="InterPro" id="IPR011527">
    <property type="entry name" value="ABC1_TM_dom"/>
</dbReference>
<gene>
    <name evidence="7" type="ORF">BPOR_0482g00070</name>
</gene>
<evidence type="ECO:0000256" key="1">
    <source>
        <dbReference type="ARBA" id="ARBA00004141"/>
    </source>
</evidence>
<name>A0A4Z1KK53_9HELO</name>